<keyword evidence="2" id="KW-1185">Reference proteome</keyword>
<dbReference type="EMBL" id="CADEHS020000009">
    <property type="protein sequence ID" value="CAG9945261.1"/>
    <property type="molecule type" value="Genomic_DNA"/>
</dbReference>
<comment type="caution">
    <text evidence="1">The sequence shown here is derived from an EMBL/GenBank/DDBJ whole genome shotgun (WGS) entry which is preliminary data.</text>
</comment>
<gene>
    <name evidence="1" type="ORF">CRV2_00011995</name>
</gene>
<organism evidence="1 2">
    <name type="scientific">Clonostachys rosea f. rosea IK726</name>
    <dbReference type="NCBI Taxonomy" id="1349383"/>
    <lineage>
        <taxon>Eukaryota</taxon>
        <taxon>Fungi</taxon>
        <taxon>Dikarya</taxon>
        <taxon>Ascomycota</taxon>
        <taxon>Pezizomycotina</taxon>
        <taxon>Sordariomycetes</taxon>
        <taxon>Hypocreomycetidae</taxon>
        <taxon>Hypocreales</taxon>
        <taxon>Bionectriaceae</taxon>
        <taxon>Clonostachys</taxon>
    </lineage>
</organism>
<proteinExistence type="predicted"/>
<accession>A0ACA9TWB8</accession>
<evidence type="ECO:0000313" key="1">
    <source>
        <dbReference type="EMBL" id="CAG9945261.1"/>
    </source>
</evidence>
<name>A0ACA9TWB8_BIOOC</name>
<protein>
    <submittedName>
        <fullName evidence="1">Uncharacterized protein</fullName>
    </submittedName>
</protein>
<evidence type="ECO:0000313" key="2">
    <source>
        <dbReference type="Proteomes" id="UP000836387"/>
    </source>
</evidence>
<reference evidence="1" key="1">
    <citation type="submission" date="2020-04" db="EMBL/GenBank/DDBJ databases">
        <authorList>
            <person name="Broberg M."/>
        </authorList>
    </citation>
    <scope>NUCLEOTIDE SEQUENCE</scope>
</reference>
<sequence length="615" mass="67545">MAPPPHTASRDGDIIAILTAIDGDFDAMKKPLRIEINKKSVPDSLNGITFGSSQCRGVVLPDHEWISKRHFSLNFDDKGRFVIRNHSTNGLQVTYDEQGAGWRSQSQCILNDPKLPPELRQIRINVAGVITFAVDVRLMFSNEEDYTKVVIGFRDRCNDEESQSLARHMRGAALHQTRQMFSSNQISDIWLRWEVSKKGALASITRCWNTEDGTEMIVKAPSSQYDKAKWSRQVEVLKILEEHHHVVDILNPQSTSEGQIEMEYLSGGSLEELRNPSLGSGDSSDLSDARSEYSTEGSDIFEDSYSEFSKEEVTCILAQCLSVLARMHTESPPIYHRDLTRSNILNNRRDSSGICVKVAGFGAVTGKPETGKGGYGGYARLDIWSLGLAVLGLINKGVRRLFGTKYRKNWTQMDESEDSLVQFLREHVLQEDLRKTKSAAECLKLLQANGGIQPCGCPKSSPRGENISQREHEGAERPTTPDVQEESSDSLTPRQKKLADGQSEDSANTPMPTRASTPTPTTAQLQAAHVSLTPGGSRTDMPPTTPDVGGSLTTSLFAELLEDSSANAGEQVAAPASPADSSTGAVFTDETHAPIKGKRRAADGDEVLENKRSKV</sequence>
<dbReference type="Proteomes" id="UP000836387">
    <property type="component" value="Unassembled WGS sequence"/>
</dbReference>
<reference evidence="1" key="2">
    <citation type="submission" date="2021-10" db="EMBL/GenBank/DDBJ databases">
        <authorList>
            <person name="Piombo E."/>
        </authorList>
    </citation>
    <scope>NUCLEOTIDE SEQUENCE</scope>
</reference>